<feature type="compositionally biased region" description="Basic and acidic residues" evidence="1">
    <location>
        <begin position="110"/>
        <end position="119"/>
    </location>
</feature>
<protein>
    <submittedName>
        <fullName evidence="2">Uncharacterized protein</fullName>
    </submittedName>
</protein>
<feature type="compositionally biased region" description="Polar residues" evidence="1">
    <location>
        <begin position="1"/>
        <end position="14"/>
    </location>
</feature>
<dbReference type="AlphaFoldDB" id="A0A081KD60"/>
<name>A0A081KD60_9GAMM</name>
<sequence>MISQNAPTGITIANTLIHGHRSTEQRPESPKTSHQLKPIANSTGGAILEHRECSEASPLPSNLVKNTEPANVRTHPPLMKPMDQLAGMMTKLGPSNPASIRTPRNSVDFSDSHQVESTRRAKKRKLTTSPALEQPPSEKRLKLPVMVEKAIHPQEAFYHAKTSSPATPGVREFPSHSQHPLNTRELISKLEILHQDRYPLLLEERSQE</sequence>
<reference evidence="2 3" key="1">
    <citation type="submission" date="2014-06" db="EMBL/GenBank/DDBJ databases">
        <title>Whole Genome Sequences of Three Symbiotic Endozoicomonas Bacteria.</title>
        <authorList>
            <person name="Neave M.J."/>
            <person name="Apprill A."/>
            <person name="Voolstra C.R."/>
        </authorList>
    </citation>
    <scope>NUCLEOTIDE SEQUENCE [LARGE SCALE GENOMIC DNA]</scope>
    <source>
        <strain evidence="2 3">DSM 22380</strain>
    </source>
</reference>
<comment type="caution">
    <text evidence="2">The sequence shown here is derived from an EMBL/GenBank/DDBJ whole genome shotgun (WGS) entry which is preliminary data.</text>
</comment>
<gene>
    <name evidence="2" type="ORF">GV64_16330</name>
</gene>
<evidence type="ECO:0000256" key="1">
    <source>
        <dbReference type="SAM" id="MobiDB-lite"/>
    </source>
</evidence>
<dbReference type="EMBL" id="JOJP01000001">
    <property type="protein sequence ID" value="KEI72086.1"/>
    <property type="molecule type" value="Genomic_DNA"/>
</dbReference>
<dbReference type="RefSeq" id="WP_020584345.1">
    <property type="nucleotide sequence ID" value="NZ_JOJP01000001.1"/>
</dbReference>
<feature type="region of interest" description="Disordered" evidence="1">
    <location>
        <begin position="92"/>
        <end position="139"/>
    </location>
</feature>
<feature type="region of interest" description="Disordered" evidence="1">
    <location>
        <begin position="1"/>
        <end position="77"/>
    </location>
</feature>
<keyword evidence="3" id="KW-1185">Reference proteome</keyword>
<dbReference type="Proteomes" id="UP000027997">
    <property type="component" value="Unassembled WGS sequence"/>
</dbReference>
<feature type="compositionally biased region" description="Polar residues" evidence="1">
    <location>
        <begin position="96"/>
        <end position="109"/>
    </location>
</feature>
<proteinExistence type="predicted"/>
<organism evidence="2 3">
    <name type="scientific">Endozoicomonas elysicola</name>
    <dbReference type="NCBI Taxonomy" id="305900"/>
    <lineage>
        <taxon>Bacteria</taxon>
        <taxon>Pseudomonadati</taxon>
        <taxon>Pseudomonadota</taxon>
        <taxon>Gammaproteobacteria</taxon>
        <taxon>Oceanospirillales</taxon>
        <taxon>Endozoicomonadaceae</taxon>
        <taxon>Endozoicomonas</taxon>
    </lineage>
</organism>
<accession>A0A081KD60</accession>
<evidence type="ECO:0000313" key="2">
    <source>
        <dbReference type="EMBL" id="KEI72086.1"/>
    </source>
</evidence>
<feature type="compositionally biased region" description="Polar residues" evidence="1">
    <location>
        <begin position="59"/>
        <end position="69"/>
    </location>
</feature>
<feature type="compositionally biased region" description="Polar residues" evidence="1">
    <location>
        <begin position="32"/>
        <end position="44"/>
    </location>
</feature>
<evidence type="ECO:0000313" key="3">
    <source>
        <dbReference type="Proteomes" id="UP000027997"/>
    </source>
</evidence>
<feature type="compositionally biased region" description="Basic and acidic residues" evidence="1">
    <location>
        <begin position="21"/>
        <end position="31"/>
    </location>
</feature>